<name>A0A1R3U040_9HYPH</name>
<evidence type="ECO:0000313" key="2">
    <source>
        <dbReference type="EMBL" id="SCX31688.1"/>
    </source>
</evidence>
<sequence length="190" mass="20895">MDFDERFGKCLPYERTASPAEEELTSKSMQTLSGVTAPALKNYLETAPTLTLTGVLHETTPILWLVDGDGQIRFALEEVVDLATQNLTYVLPRNGPSMRASEDRLGHPGLLDKPDDGSKKAARIGGEILYNPSRRSATLPWVITNNSGRFGKRPHINEGHLENVVSAFAEHHILLRSFFIYTPGHAGAAK</sequence>
<accession>A0A1R3U040</accession>
<dbReference type="EMBL" id="FMUE01000010">
    <property type="protein sequence ID" value="SCX31688.1"/>
    <property type="molecule type" value="Genomic_DNA"/>
</dbReference>
<evidence type="ECO:0000313" key="3">
    <source>
        <dbReference type="Proteomes" id="UP000187891"/>
    </source>
</evidence>
<proteinExistence type="predicted"/>
<evidence type="ECO:0000256" key="1">
    <source>
        <dbReference type="SAM" id="MobiDB-lite"/>
    </source>
</evidence>
<protein>
    <submittedName>
        <fullName evidence="2">Uncharacterized protein</fullName>
    </submittedName>
</protein>
<feature type="compositionally biased region" description="Basic and acidic residues" evidence="1">
    <location>
        <begin position="100"/>
        <end position="118"/>
    </location>
</feature>
<dbReference type="Proteomes" id="UP000187891">
    <property type="component" value="Unassembled WGS sequence"/>
</dbReference>
<dbReference type="STRING" id="1907666.DSM25559_3783"/>
<reference evidence="3" key="1">
    <citation type="submission" date="2016-10" db="EMBL/GenBank/DDBJ databases">
        <authorList>
            <person name="Wibberg D."/>
        </authorList>
    </citation>
    <scope>NUCLEOTIDE SEQUENCE [LARGE SCALE GENOMIC DNA]</scope>
</reference>
<organism evidence="2 3">
    <name type="scientific">Agrobacterium rosae</name>
    <dbReference type="NCBI Taxonomy" id="1972867"/>
    <lineage>
        <taxon>Bacteria</taxon>
        <taxon>Pseudomonadati</taxon>
        <taxon>Pseudomonadota</taxon>
        <taxon>Alphaproteobacteria</taxon>
        <taxon>Hyphomicrobiales</taxon>
        <taxon>Rhizobiaceae</taxon>
        <taxon>Rhizobium/Agrobacterium group</taxon>
        <taxon>Agrobacterium</taxon>
    </lineage>
</organism>
<dbReference type="AlphaFoldDB" id="A0A1R3U040"/>
<feature type="region of interest" description="Disordered" evidence="1">
    <location>
        <begin position="98"/>
        <end position="118"/>
    </location>
</feature>
<dbReference type="RefSeq" id="WP_077121925.1">
    <property type="nucleotide sequence ID" value="NZ_FMUE01000010.1"/>
</dbReference>
<gene>
    <name evidence="2" type="ORF">DSM25559_3783</name>
</gene>